<evidence type="ECO:0000313" key="2">
    <source>
        <dbReference type="Proteomes" id="UP001279734"/>
    </source>
</evidence>
<name>A0AAD3XRX5_NEPGR</name>
<accession>A0AAD3XRX5</accession>
<dbReference type="AlphaFoldDB" id="A0AAD3XRX5"/>
<dbReference type="Proteomes" id="UP001279734">
    <property type="component" value="Unassembled WGS sequence"/>
</dbReference>
<reference evidence="1" key="1">
    <citation type="submission" date="2023-05" db="EMBL/GenBank/DDBJ databases">
        <title>Nepenthes gracilis genome sequencing.</title>
        <authorList>
            <person name="Fukushima K."/>
        </authorList>
    </citation>
    <scope>NUCLEOTIDE SEQUENCE</scope>
    <source>
        <strain evidence="1">SING2019-196</strain>
    </source>
</reference>
<gene>
    <name evidence="1" type="ORF">Nepgr_016285</name>
</gene>
<protein>
    <submittedName>
        <fullName evidence="1">Uncharacterized protein</fullName>
    </submittedName>
</protein>
<organism evidence="1 2">
    <name type="scientific">Nepenthes gracilis</name>
    <name type="common">Slender pitcher plant</name>
    <dbReference type="NCBI Taxonomy" id="150966"/>
    <lineage>
        <taxon>Eukaryota</taxon>
        <taxon>Viridiplantae</taxon>
        <taxon>Streptophyta</taxon>
        <taxon>Embryophyta</taxon>
        <taxon>Tracheophyta</taxon>
        <taxon>Spermatophyta</taxon>
        <taxon>Magnoliopsida</taxon>
        <taxon>eudicotyledons</taxon>
        <taxon>Gunneridae</taxon>
        <taxon>Pentapetalae</taxon>
        <taxon>Caryophyllales</taxon>
        <taxon>Nepenthaceae</taxon>
        <taxon>Nepenthes</taxon>
    </lineage>
</organism>
<evidence type="ECO:0000313" key="1">
    <source>
        <dbReference type="EMBL" id="GMH14444.1"/>
    </source>
</evidence>
<proteinExistence type="predicted"/>
<dbReference type="EMBL" id="BSYO01000014">
    <property type="protein sequence ID" value="GMH14444.1"/>
    <property type="molecule type" value="Genomic_DNA"/>
</dbReference>
<comment type="caution">
    <text evidence="1">The sequence shown here is derived from an EMBL/GenBank/DDBJ whole genome shotgun (WGS) entry which is preliminary data.</text>
</comment>
<keyword evidence="2" id="KW-1185">Reference proteome</keyword>
<sequence length="154" mass="17375">MRTNDGISVAHSDTGPAWSADHITGILNMPGYIVQPDSLRYPTKDVSEHRNVDLVIPVKRSVKQTIRECPGDISTVHFFKSQSDMKKALQQQIQKKFRKKDPGLLPISGMIYKSNHNLVYLDPEKLALKAIFLIIFEDALFLKLHGMLTGLFIS</sequence>